<feature type="compositionally biased region" description="Polar residues" evidence="1">
    <location>
        <begin position="123"/>
        <end position="135"/>
    </location>
</feature>
<evidence type="ECO:0000313" key="2">
    <source>
        <dbReference type="Proteomes" id="UP000887565"/>
    </source>
</evidence>
<protein>
    <submittedName>
        <fullName evidence="3">Uncharacterized protein</fullName>
    </submittedName>
</protein>
<dbReference type="AlphaFoldDB" id="A0A915JYT4"/>
<accession>A0A915JYT4</accession>
<proteinExistence type="predicted"/>
<name>A0A915JYT4_ROMCU</name>
<evidence type="ECO:0000313" key="3">
    <source>
        <dbReference type="WBParaSite" id="nRc.2.0.1.t31532-RA"/>
    </source>
</evidence>
<feature type="region of interest" description="Disordered" evidence="1">
    <location>
        <begin position="116"/>
        <end position="143"/>
    </location>
</feature>
<organism evidence="2 3">
    <name type="scientific">Romanomermis culicivorax</name>
    <name type="common">Nematode worm</name>
    <dbReference type="NCBI Taxonomy" id="13658"/>
    <lineage>
        <taxon>Eukaryota</taxon>
        <taxon>Metazoa</taxon>
        <taxon>Ecdysozoa</taxon>
        <taxon>Nematoda</taxon>
        <taxon>Enoplea</taxon>
        <taxon>Dorylaimia</taxon>
        <taxon>Mermithida</taxon>
        <taxon>Mermithoidea</taxon>
        <taxon>Mermithidae</taxon>
        <taxon>Romanomermis</taxon>
    </lineage>
</organism>
<sequence>MKERAECKLLEERLREQEHSSQAALLDRARNKEMAQQGAPMSVMASSVVPPPTQFQMAQFPMMQQGPYYHQFLVPRGVQMPPPTMIPPMRSVQGEERMDIPRPSTRMEMNAKIEDGGAGDATHITSRGGQPTTNHGHPGGSPPSKLFFFIVKIRPKCRKLHQRRVASLRNNGESLADGEDGLGPLGTS</sequence>
<reference evidence="3" key="1">
    <citation type="submission" date="2022-11" db="UniProtKB">
        <authorList>
            <consortium name="WormBaseParasite"/>
        </authorList>
    </citation>
    <scope>IDENTIFICATION</scope>
</reference>
<dbReference type="WBParaSite" id="nRc.2.0.1.t31532-RA">
    <property type="protein sequence ID" value="nRc.2.0.1.t31532-RA"/>
    <property type="gene ID" value="nRc.2.0.1.g31532"/>
</dbReference>
<keyword evidence="2" id="KW-1185">Reference proteome</keyword>
<evidence type="ECO:0000256" key="1">
    <source>
        <dbReference type="SAM" id="MobiDB-lite"/>
    </source>
</evidence>
<feature type="region of interest" description="Disordered" evidence="1">
    <location>
        <begin position="167"/>
        <end position="188"/>
    </location>
</feature>
<dbReference type="Proteomes" id="UP000887565">
    <property type="component" value="Unplaced"/>
</dbReference>